<evidence type="ECO:0000313" key="1">
    <source>
        <dbReference type="EMBL" id="ODP26259.1"/>
    </source>
</evidence>
<gene>
    <name evidence="1" type="ORF">PTI45_04099</name>
</gene>
<dbReference type="EMBL" id="MDER01000086">
    <property type="protein sequence ID" value="ODP26259.1"/>
    <property type="molecule type" value="Genomic_DNA"/>
</dbReference>
<reference evidence="1 2" key="1">
    <citation type="submission" date="2016-08" db="EMBL/GenBank/DDBJ databases">
        <title>Genome sequencing of Paenibacillus sp. TI45-13ar, isolated from Korean traditional nuruk.</title>
        <authorList>
            <person name="Kim S.-J."/>
        </authorList>
    </citation>
    <scope>NUCLEOTIDE SEQUENCE [LARGE SCALE GENOMIC DNA]</scope>
    <source>
        <strain evidence="1 2">TI45-13ar</strain>
    </source>
</reference>
<evidence type="ECO:0008006" key="3">
    <source>
        <dbReference type="Google" id="ProtNLM"/>
    </source>
</evidence>
<dbReference type="Proteomes" id="UP000094578">
    <property type="component" value="Unassembled WGS sequence"/>
</dbReference>
<name>A0A1E3KXI1_9BACL</name>
<proteinExistence type="predicted"/>
<evidence type="ECO:0000313" key="2">
    <source>
        <dbReference type="Proteomes" id="UP000094578"/>
    </source>
</evidence>
<dbReference type="STRING" id="1886670.PTI45_04099"/>
<accession>A0A1E3KXI1</accession>
<keyword evidence="2" id="KW-1185">Reference proteome</keyword>
<sequence length="163" mass="19313">MPDWHLKDRLNHVYLAEIVSMADSDTDNLHKLGWQVEFDWSIYCQSNNDYNAYKLLSIHSSYIQGAIAYRDNDDHVYVDLLESAPQNRYRFKDRIFVNVTDVLLGQACLYSQSIGYDGFVSFVPKNELIRYYQQRFNAKFIGNSQGMYLDDIDARRIIELYYY</sequence>
<organism evidence="1 2">
    <name type="scientific">Paenibacillus nuruki</name>
    <dbReference type="NCBI Taxonomy" id="1886670"/>
    <lineage>
        <taxon>Bacteria</taxon>
        <taxon>Bacillati</taxon>
        <taxon>Bacillota</taxon>
        <taxon>Bacilli</taxon>
        <taxon>Bacillales</taxon>
        <taxon>Paenibacillaceae</taxon>
        <taxon>Paenibacillus</taxon>
    </lineage>
</organism>
<dbReference type="AlphaFoldDB" id="A0A1E3KXI1"/>
<protein>
    <recommendedName>
        <fullName evidence="3">GNAT family N-acetyltransferase</fullName>
    </recommendedName>
</protein>
<dbReference type="RefSeq" id="WP_069329426.1">
    <property type="nucleotide sequence ID" value="NZ_MDER01000086.1"/>
</dbReference>
<comment type="caution">
    <text evidence="1">The sequence shown here is derived from an EMBL/GenBank/DDBJ whole genome shotgun (WGS) entry which is preliminary data.</text>
</comment>